<evidence type="ECO:0000256" key="14">
    <source>
        <dbReference type="PROSITE-ProRule" id="PRU01360"/>
    </source>
</evidence>
<dbReference type="PANTHER" id="PTHR32552:SF68">
    <property type="entry name" value="FERRICHROME OUTER MEMBRANE TRANSPORTER_PHAGE RECEPTOR"/>
    <property type="match status" value="1"/>
</dbReference>
<dbReference type="Pfam" id="PF00593">
    <property type="entry name" value="TonB_dep_Rec_b-barrel"/>
    <property type="match status" value="1"/>
</dbReference>
<evidence type="ECO:0000256" key="3">
    <source>
        <dbReference type="ARBA" id="ARBA00022448"/>
    </source>
</evidence>
<keyword evidence="20" id="KW-1185">Reference proteome</keyword>
<evidence type="ECO:0000256" key="16">
    <source>
        <dbReference type="SAM" id="SignalP"/>
    </source>
</evidence>
<evidence type="ECO:0000256" key="1">
    <source>
        <dbReference type="ARBA" id="ARBA00004571"/>
    </source>
</evidence>
<feature type="signal peptide" evidence="16">
    <location>
        <begin position="1"/>
        <end position="38"/>
    </location>
</feature>
<keyword evidence="10 15" id="KW-0798">TonB box</keyword>
<keyword evidence="11 14" id="KW-0472">Membrane</keyword>
<evidence type="ECO:0000259" key="17">
    <source>
        <dbReference type="Pfam" id="PF00593"/>
    </source>
</evidence>
<keyword evidence="12 19" id="KW-0675">Receptor</keyword>
<evidence type="ECO:0000256" key="9">
    <source>
        <dbReference type="ARBA" id="ARBA00023065"/>
    </source>
</evidence>
<evidence type="ECO:0000256" key="12">
    <source>
        <dbReference type="ARBA" id="ARBA00023170"/>
    </source>
</evidence>
<comment type="subcellular location">
    <subcellularLocation>
        <location evidence="1 14">Cell outer membrane</location>
        <topology evidence="1 14">Multi-pass membrane protein</topology>
    </subcellularLocation>
</comment>
<dbReference type="RefSeq" id="WP_371841049.1">
    <property type="nucleotide sequence ID" value="NZ_JBGMEK010000080.1"/>
</dbReference>
<evidence type="ECO:0000256" key="7">
    <source>
        <dbReference type="ARBA" id="ARBA00022729"/>
    </source>
</evidence>
<dbReference type="Gene3D" id="2.40.170.20">
    <property type="entry name" value="TonB-dependent receptor, beta-barrel domain"/>
    <property type="match status" value="1"/>
</dbReference>
<accession>A0ABV4P5H3</accession>
<keyword evidence="7 16" id="KW-0732">Signal</keyword>
<evidence type="ECO:0000313" key="20">
    <source>
        <dbReference type="Proteomes" id="UP001569428"/>
    </source>
</evidence>
<evidence type="ECO:0000256" key="15">
    <source>
        <dbReference type="RuleBase" id="RU003357"/>
    </source>
</evidence>
<dbReference type="NCBIfam" id="TIGR01783">
    <property type="entry name" value="TonB-siderophor"/>
    <property type="match status" value="1"/>
</dbReference>
<dbReference type="InterPro" id="IPR036942">
    <property type="entry name" value="Beta-barrel_TonB_sf"/>
</dbReference>
<evidence type="ECO:0000256" key="6">
    <source>
        <dbReference type="ARBA" id="ARBA00022692"/>
    </source>
</evidence>
<dbReference type="Pfam" id="PF07715">
    <property type="entry name" value="Plug"/>
    <property type="match status" value="1"/>
</dbReference>
<feature type="domain" description="TonB-dependent receptor-like beta-barrel" evidence="17">
    <location>
        <begin position="243"/>
        <end position="679"/>
    </location>
</feature>
<dbReference type="InterPro" id="IPR010105">
    <property type="entry name" value="TonB_sidphr_rcpt"/>
</dbReference>
<dbReference type="InterPro" id="IPR039426">
    <property type="entry name" value="TonB-dep_rcpt-like"/>
</dbReference>
<dbReference type="Gene3D" id="2.170.130.10">
    <property type="entry name" value="TonB-dependent receptor, plug domain"/>
    <property type="match status" value="1"/>
</dbReference>
<comment type="caution">
    <text evidence="19">The sequence shown here is derived from an EMBL/GenBank/DDBJ whole genome shotgun (WGS) entry which is preliminary data.</text>
</comment>
<dbReference type="PANTHER" id="PTHR32552">
    <property type="entry name" value="FERRICHROME IRON RECEPTOR-RELATED"/>
    <property type="match status" value="1"/>
</dbReference>
<dbReference type="InterPro" id="IPR000531">
    <property type="entry name" value="Beta-barrel_TonB"/>
</dbReference>
<evidence type="ECO:0000313" key="19">
    <source>
        <dbReference type="EMBL" id="MFA0813257.1"/>
    </source>
</evidence>
<dbReference type="SUPFAM" id="SSF56935">
    <property type="entry name" value="Porins"/>
    <property type="match status" value="1"/>
</dbReference>
<dbReference type="Proteomes" id="UP001569428">
    <property type="component" value="Unassembled WGS sequence"/>
</dbReference>
<reference evidence="19 20" key="1">
    <citation type="submission" date="2024-08" db="EMBL/GenBank/DDBJ databases">
        <authorList>
            <person name="Ishaq N."/>
        </authorList>
    </citation>
    <scope>NUCLEOTIDE SEQUENCE [LARGE SCALE GENOMIC DNA]</scope>
    <source>
        <strain evidence="19 20">DSM 18651</strain>
    </source>
</reference>
<evidence type="ECO:0000256" key="5">
    <source>
        <dbReference type="ARBA" id="ARBA00022496"/>
    </source>
</evidence>
<evidence type="ECO:0000256" key="8">
    <source>
        <dbReference type="ARBA" id="ARBA00023004"/>
    </source>
</evidence>
<organism evidence="19 20">
    <name type="scientific">Microbulbifer epialgicus</name>
    <dbReference type="NCBI Taxonomy" id="393907"/>
    <lineage>
        <taxon>Bacteria</taxon>
        <taxon>Pseudomonadati</taxon>
        <taxon>Pseudomonadota</taxon>
        <taxon>Gammaproteobacteria</taxon>
        <taxon>Cellvibrionales</taxon>
        <taxon>Microbulbiferaceae</taxon>
        <taxon>Microbulbifer</taxon>
    </lineage>
</organism>
<keyword evidence="5" id="KW-0410">Iron transport</keyword>
<comment type="similarity">
    <text evidence="2 14 15">Belongs to the TonB-dependent receptor family.</text>
</comment>
<sequence>MSTARTKGMQKASAVFSGISRSLLALTITAGGSAVAFAADESNERIEEVNVTGHLNLSRQTSVGKLDVSVHETPFSVTVLDNDFFRDVGSKTVQDVLQYTPGVNGGTYGVDVRGDWSLVRGVDPAIFIDGLQSIFGSYTSARANLYAYDRIEILKGPSSALYGQGSTGGIVNLVSKRPKEEFGGEVVVQVGSYDHQVFATDVTGSMDTNGEWLYRVVGYKRSADTQVDYVNNDSTLLMPSISWRPSANTEITFQATYQDDESGTSTAFLPWGGTRIDNANGDIPTDTFHSEPGWDKYNTEQTAYSIWADHRFSDNWGVNASVRYAKGEVDYNTMYGKFDESRRNPNISKMERDAFTSEASTDMLIFDLRISGELTTGIVGHQVSFGLDSQDATTDNDYGYADGGVINIFDPEYGYIPEGLAITDGPETDTEQLGFYFQDHMTVGNLIVTTGVRRDSTESQTEGSVALEDDVTTMRLGAMYAFDIGISPYISYSESFEPVSGSDRNGDSLKPIEGEQIEVGIKYQPEGTNLLLTAAAYDIVQKNRLTTDPADINFDTQTGEVSIDGIELEATGKLGDLTLVAGYSTTNTEITKSNVTGEVGTAIEAVPEELITLWGDYDLSALLSGLNIGVGVRHVGESYTGVEDPTGTFPSYNPSYTLYDAAIGYSLDSWHFQLTGKNLTDEIHTTACLSRGDCFYGERRYVTVEAHYIF</sequence>
<dbReference type="PROSITE" id="PS52016">
    <property type="entry name" value="TONB_DEPENDENT_REC_3"/>
    <property type="match status" value="1"/>
</dbReference>
<dbReference type="EMBL" id="JBGMEK010000080">
    <property type="protein sequence ID" value="MFA0813257.1"/>
    <property type="molecule type" value="Genomic_DNA"/>
</dbReference>
<feature type="domain" description="TonB-dependent receptor plug" evidence="18">
    <location>
        <begin position="71"/>
        <end position="170"/>
    </location>
</feature>
<protein>
    <submittedName>
        <fullName evidence="19">TonB-dependent siderophore receptor</fullName>
    </submittedName>
</protein>
<gene>
    <name evidence="19" type="ORF">ACCI49_20350</name>
</gene>
<dbReference type="InterPro" id="IPR012910">
    <property type="entry name" value="Plug_dom"/>
</dbReference>
<keyword evidence="9" id="KW-0406">Ion transport</keyword>
<keyword evidence="8" id="KW-0408">Iron</keyword>
<evidence type="ECO:0000256" key="11">
    <source>
        <dbReference type="ARBA" id="ARBA00023136"/>
    </source>
</evidence>
<keyword evidence="13 14" id="KW-0998">Cell outer membrane</keyword>
<dbReference type="CDD" id="cd01347">
    <property type="entry name" value="ligand_gated_channel"/>
    <property type="match status" value="1"/>
</dbReference>
<feature type="chain" id="PRO_5045965248" evidence="16">
    <location>
        <begin position="39"/>
        <end position="710"/>
    </location>
</feature>
<evidence type="ECO:0000256" key="13">
    <source>
        <dbReference type="ARBA" id="ARBA00023237"/>
    </source>
</evidence>
<proteinExistence type="inferred from homology"/>
<evidence type="ECO:0000259" key="18">
    <source>
        <dbReference type="Pfam" id="PF07715"/>
    </source>
</evidence>
<keyword evidence="4 14" id="KW-1134">Transmembrane beta strand</keyword>
<dbReference type="InterPro" id="IPR037066">
    <property type="entry name" value="Plug_dom_sf"/>
</dbReference>
<evidence type="ECO:0000256" key="4">
    <source>
        <dbReference type="ARBA" id="ARBA00022452"/>
    </source>
</evidence>
<name>A0ABV4P5H3_9GAMM</name>
<keyword evidence="6 14" id="KW-0812">Transmembrane</keyword>
<evidence type="ECO:0000256" key="10">
    <source>
        <dbReference type="ARBA" id="ARBA00023077"/>
    </source>
</evidence>
<evidence type="ECO:0000256" key="2">
    <source>
        <dbReference type="ARBA" id="ARBA00009810"/>
    </source>
</evidence>
<keyword evidence="3 14" id="KW-0813">Transport</keyword>